<sequence length="40" mass="4368">MSDNQKMSHEEAGKKGGNATANNHDKEFYQEIGEKGGKNS</sequence>
<accession>A0A380FWT7</accession>
<evidence type="ECO:0000313" key="3">
    <source>
        <dbReference type="EMBL" id="TGE18224.1"/>
    </source>
</evidence>
<reference evidence="2 4" key="1">
    <citation type="submission" date="2018-06" db="EMBL/GenBank/DDBJ databases">
        <authorList>
            <consortium name="Pathogen Informatics"/>
            <person name="Doyle S."/>
        </authorList>
    </citation>
    <scope>NUCLEOTIDE SEQUENCE [LARGE SCALE GENOMIC DNA]</scope>
    <source>
        <strain evidence="2 4">NCTC13830</strain>
    </source>
</reference>
<dbReference type="AlphaFoldDB" id="A0A380FWT7"/>
<evidence type="ECO:0000256" key="1">
    <source>
        <dbReference type="SAM" id="MobiDB-lite"/>
    </source>
</evidence>
<dbReference type="RefSeq" id="WP_103297925.1">
    <property type="nucleotide sequence ID" value="NZ_PPQT01000042.1"/>
</dbReference>
<evidence type="ECO:0000313" key="4">
    <source>
        <dbReference type="Proteomes" id="UP000254047"/>
    </source>
</evidence>
<organism evidence="2 4">
    <name type="scientific">Staphylococcus petrasii</name>
    <dbReference type="NCBI Taxonomy" id="1276936"/>
    <lineage>
        <taxon>Bacteria</taxon>
        <taxon>Bacillati</taxon>
        <taxon>Bacillota</taxon>
        <taxon>Bacilli</taxon>
        <taxon>Bacillales</taxon>
        <taxon>Staphylococcaceae</taxon>
        <taxon>Staphylococcus</taxon>
    </lineage>
</organism>
<dbReference type="EMBL" id="SRLS01000005">
    <property type="protein sequence ID" value="TGE18224.1"/>
    <property type="molecule type" value="Genomic_DNA"/>
</dbReference>
<dbReference type="Pfam" id="PF10685">
    <property type="entry name" value="KGG"/>
    <property type="match status" value="1"/>
</dbReference>
<gene>
    <name evidence="2" type="primary">gsiB</name>
    <name evidence="3" type="ORF">BJR09_04650</name>
    <name evidence="2" type="ORF">NCTC13830_00496</name>
</gene>
<dbReference type="Proteomes" id="UP000297598">
    <property type="component" value="Unassembled WGS sequence"/>
</dbReference>
<name>A0A380FWT7_9STAP</name>
<proteinExistence type="predicted"/>
<dbReference type="InterPro" id="IPR019626">
    <property type="entry name" value="Stress-induced_KGG_rpt"/>
</dbReference>
<evidence type="ECO:0000313" key="5">
    <source>
        <dbReference type="Proteomes" id="UP000297598"/>
    </source>
</evidence>
<feature type="compositionally biased region" description="Basic and acidic residues" evidence="1">
    <location>
        <begin position="23"/>
        <end position="40"/>
    </location>
</feature>
<keyword evidence="5" id="KW-1185">Reference proteome</keyword>
<dbReference type="Proteomes" id="UP000254047">
    <property type="component" value="Unassembled WGS sequence"/>
</dbReference>
<protein>
    <submittedName>
        <fullName evidence="3">General stress protein B</fullName>
    </submittedName>
    <submittedName>
        <fullName evidence="2">Putative general stress protein</fullName>
    </submittedName>
</protein>
<dbReference type="OrthoDB" id="9780487at2"/>
<reference evidence="3 5" key="2">
    <citation type="submission" date="2019-04" db="EMBL/GenBank/DDBJ databases">
        <title>Genomic characterization of Staphylococcus petrasii strains.</title>
        <authorList>
            <person name="Vrbovska V."/>
            <person name="Kovarovic V."/>
            <person name="Maslanova I."/>
            <person name="Indrakova A."/>
            <person name="Petras P."/>
            <person name="Sedo O."/>
            <person name="Svec P."/>
            <person name="Fisarova L."/>
            <person name="Sedlacek I."/>
            <person name="Doskar J."/>
            <person name="Pantucek R."/>
        </authorList>
    </citation>
    <scope>NUCLEOTIDE SEQUENCE [LARGE SCALE GENOMIC DNA]</scope>
    <source>
        <strain evidence="3 5">P5404</strain>
    </source>
</reference>
<evidence type="ECO:0000313" key="2">
    <source>
        <dbReference type="EMBL" id="SUM42972.1"/>
    </source>
</evidence>
<feature type="compositionally biased region" description="Basic and acidic residues" evidence="1">
    <location>
        <begin position="1"/>
        <end position="14"/>
    </location>
</feature>
<dbReference type="EMBL" id="UHDO01000001">
    <property type="protein sequence ID" value="SUM42972.1"/>
    <property type="molecule type" value="Genomic_DNA"/>
</dbReference>
<feature type="region of interest" description="Disordered" evidence="1">
    <location>
        <begin position="1"/>
        <end position="40"/>
    </location>
</feature>